<name>K0JWB0_SACES</name>
<gene>
    <name evidence="2" type="ordered locus">BN6_24530</name>
</gene>
<evidence type="ECO:0000313" key="3">
    <source>
        <dbReference type="Proteomes" id="UP000006281"/>
    </source>
</evidence>
<dbReference type="STRING" id="1179773.BN6_24530"/>
<accession>K0JWB0</accession>
<dbReference type="AlphaFoldDB" id="K0JWB0"/>
<dbReference type="RefSeq" id="WP_015099879.1">
    <property type="nucleotide sequence ID" value="NC_019673.1"/>
</dbReference>
<dbReference type="PATRIC" id="fig|1179773.3.peg.2453"/>
<dbReference type="KEGG" id="sesp:BN6_24530"/>
<keyword evidence="3" id="KW-1185">Reference proteome</keyword>
<dbReference type="PANTHER" id="PTHR34310:SF9">
    <property type="entry name" value="BLR5716 PROTEIN"/>
    <property type="match status" value="1"/>
</dbReference>
<dbReference type="eggNOG" id="COG2343">
    <property type="taxonomic scope" value="Bacteria"/>
</dbReference>
<feature type="domain" description="DUF427" evidence="1">
    <location>
        <begin position="17"/>
        <end position="98"/>
    </location>
</feature>
<dbReference type="InterPro" id="IPR038694">
    <property type="entry name" value="DUF427_sf"/>
</dbReference>
<dbReference type="HOGENOM" id="CLU_059611_0_0_11"/>
<dbReference type="PANTHER" id="PTHR34310">
    <property type="entry name" value="DUF427 DOMAIN PROTEIN (AFU_ORTHOLOGUE AFUA_3G02220)"/>
    <property type="match status" value="1"/>
</dbReference>
<evidence type="ECO:0000313" key="2">
    <source>
        <dbReference type="EMBL" id="CCH29767.1"/>
    </source>
</evidence>
<evidence type="ECO:0000259" key="1">
    <source>
        <dbReference type="Pfam" id="PF04248"/>
    </source>
</evidence>
<dbReference type="Pfam" id="PF04248">
    <property type="entry name" value="NTP_transf_9"/>
    <property type="match status" value="2"/>
</dbReference>
<dbReference type="EMBL" id="HE804045">
    <property type="protein sequence ID" value="CCH29767.1"/>
    <property type="molecule type" value="Genomic_DNA"/>
</dbReference>
<protein>
    <recommendedName>
        <fullName evidence="1">DUF427 domain-containing protein</fullName>
    </recommendedName>
</protein>
<feature type="domain" description="DUF427" evidence="1">
    <location>
        <begin position="138"/>
        <end position="230"/>
    </location>
</feature>
<dbReference type="BioCyc" id="SESP1179773:BN6_RS11925-MONOMER"/>
<sequence length="249" mass="28020">MTAERGRVRVETGTKRVRAYLAGSPVVDTVRPALVWEKPYYPTYYFPAADVLASLVPTGDVVRSPSRGSGEVHDVKIGDVVAAGAALTYPESPLEALRGLVRLEWDAMDEWFEEDEPVYVHPRDPYTRVDALPSSRHVRVEIDGVVVAESRRPVVLFETGLPARYYLPMTDVRMDLLRHTELRTSCPYKGTAEYWSVVVGDEVHENVVWGYRTPLPESRAVAGLVSFYNEKVDIVVDGVREERPRTPFS</sequence>
<dbReference type="Proteomes" id="UP000006281">
    <property type="component" value="Chromosome"/>
</dbReference>
<proteinExistence type="predicted"/>
<dbReference type="InterPro" id="IPR007361">
    <property type="entry name" value="DUF427"/>
</dbReference>
<reference evidence="2 3" key="1">
    <citation type="journal article" date="2012" name="BMC Genomics">
        <title>Complete genome sequence of Saccharothrix espanaensis DSM 44229T and comparison to the other completely sequenced Pseudonocardiaceae.</title>
        <authorList>
            <person name="Strobel T."/>
            <person name="Al-Dilaimi A."/>
            <person name="Blom J."/>
            <person name="Gessner A."/>
            <person name="Kalinowski J."/>
            <person name="Luzhetska M."/>
            <person name="Puhler A."/>
            <person name="Szczepanowski R."/>
            <person name="Bechthold A."/>
            <person name="Ruckert C."/>
        </authorList>
    </citation>
    <scope>NUCLEOTIDE SEQUENCE [LARGE SCALE GENOMIC DNA]</scope>
    <source>
        <strain evidence="3">ATCC 51144 / DSM 44229 / JCM 9112 / NBRC 15066 / NRRL 15764</strain>
    </source>
</reference>
<dbReference type="Gene3D" id="2.170.150.40">
    <property type="entry name" value="Domain of unknown function (DUF427)"/>
    <property type="match status" value="2"/>
</dbReference>
<organism evidence="2 3">
    <name type="scientific">Saccharothrix espanaensis (strain ATCC 51144 / DSM 44229 / JCM 9112 / NBRC 15066 / NRRL 15764)</name>
    <dbReference type="NCBI Taxonomy" id="1179773"/>
    <lineage>
        <taxon>Bacteria</taxon>
        <taxon>Bacillati</taxon>
        <taxon>Actinomycetota</taxon>
        <taxon>Actinomycetes</taxon>
        <taxon>Pseudonocardiales</taxon>
        <taxon>Pseudonocardiaceae</taxon>
        <taxon>Saccharothrix</taxon>
    </lineage>
</organism>
<dbReference type="OrthoDB" id="285364at2"/>